<keyword evidence="2" id="KW-1185">Reference proteome</keyword>
<evidence type="ECO:0000313" key="2">
    <source>
        <dbReference type="Proteomes" id="UP001519332"/>
    </source>
</evidence>
<evidence type="ECO:0000313" key="1">
    <source>
        <dbReference type="EMBL" id="MBP2330780.1"/>
    </source>
</evidence>
<dbReference type="RefSeq" id="WP_209647465.1">
    <property type="nucleotide sequence ID" value="NZ_JAGINW010000001.1"/>
</dbReference>
<dbReference type="GO" id="GO:0004674">
    <property type="term" value="F:protein serine/threonine kinase activity"/>
    <property type="evidence" value="ECO:0007669"/>
    <property type="project" value="UniProtKB-EC"/>
</dbReference>
<dbReference type="Proteomes" id="UP001519332">
    <property type="component" value="Unassembled WGS sequence"/>
</dbReference>
<keyword evidence="1" id="KW-0418">Kinase</keyword>
<proteinExistence type="predicted"/>
<organism evidence="1 2">
    <name type="scientific">Kibdelosporangium banguiense</name>
    <dbReference type="NCBI Taxonomy" id="1365924"/>
    <lineage>
        <taxon>Bacteria</taxon>
        <taxon>Bacillati</taxon>
        <taxon>Actinomycetota</taxon>
        <taxon>Actinomycetes</taxon>
        <taxon>Pseudonocardiales</taxon>
        <taxon>Pseudonocardiaceae</taxon>
        <taxon>Kibdelosporangium</taxon>
    </lineage>
</organism>
<comment type="caution">
    <text evidence="1">The sequence shown here is derived from an EMBL/GenBank/DDBJ whole genome shotgun (WGS) entry which is preliminary data.</text>
</comment>
<reference evidence="1 2" key="1">
    <citation type="submission" date="2021-03" db="EMBL/GenBank/DDBJ databases">
        <title>Sequencing the genomes of 1000 actinobacteria strains.</title>
        <authorList>
            <person name="Klenk H.-P."/>
        </authorList>
    </citation>
    <scope>NUCLEOTIDE SEQUENCE [LARGE SCALE GENOMIC DNA]</scope>
    <source>
        <strain evidence="1 2">DSM 46670</strain>
    </source>
</reference>
<accession>A0ABS4U2B5</accession>
<name>A0ABS4U2B5_9PSEU</name>
<protein>
    <submittedName>
        <fullName evidence="1">Serine/threonine-protein kinase RsbW</fullName>
        <ecNumber evidence="1">2.7.11.1</ecNumber>
    </submittedName>
</protein>
<dbReference type="EC" id="2.7.11.1" evidence="1"/>
<sequence>MTATNKSFVDSSVDVGDIELRVPAEARYLPIIRSLAATIAMREDYDLDFVADLKLAVEEACSMLVGAAWPGTELRCRFRVGKNTIGLQASALSTVDALLDTTSFGWRVLTTLADTASTRVEQVPGGYRVLIELTKRGRDRGEV</sequence>
<gene>
    <name evidence="1" type="ORF">JOF56_011165</name>
</gene>
<keyword evidence="1" id="KW-0808">Transferase</keyword>
<dbReference type="EMBL" id="JAGINW010000001">
    <property type="protein sequence ID" value="MBP2330780.1"/>
    <property type="molecule type" value="Genomic_DNA"/>
</dbReference>